<dbReference type="InterPro" id="IPR011659">
    <property type="entry name" value="WD40"/>
</dbReference>
<dbReference type="SUPFAM" id="SSF82171">
    <property type="entry name" value="DPP6 N-terminal domain-like"/>
    <property type="match status" value="1"/>
</dbReference>
<sequence length="338" mass="38085">MKKLFMILTTLITLITLLVSCSSESTNSYSNDSKETVTPTEGIEENTSEAEETDVDANTTSTDESKSSYENEKEDMISPKSFERGVISSGSNEWAFTFNPDATKMYIQRGAAGRSTLYESIFSDGIWSSAELFTFPNPDEIDFERYVDPFISPDGQKFFFVSEGETMGATDLWVSEMIDGKWGIPYTIEIVNSPRAEWLPSVSTNGNLYFGSNRRGSQGIDIYVSKFENGEYKEPELMGAEINTPNYEESPFIAPDESYLIFTRNASEAGFYISYNTNGSWSEAEQIKFKEGNQGLESGSRYRFSPYITPDKQYFYYSNGGDIKYIEVDALNINININ</sequence>
<protein>
    <submittedName>
        <fullName evidence="4">Uncharacterized protein</fullName>
    </submittedName>
</protein>
<dbReference type="Pfam" id="PF07676">
    <property type="entry name" value="PD40"/>
    <property type="match status" value="2"/>
</dbReference>
<feature type="region of interest" description="Disordered" evidence="2">
    <location>
        <begin position="24"/>
        <end position="75"/>
    </location>
</feature>
<evidence type="ECO:0000256" key="1">
    <source>
        <dbReference type="ARBA" id="ARBA00009820"/>
    </source>
</evidence>
<name>A0ABT9J1V1_9BACL</name>
<proteinExistence type="inferred from homology"/>
<feature type="chain" id="PRO_5046744984" evidence="3">
    <location>
        <begin position="26"/>
        <end position="338"/>
    </location>
</feature>
<feature type="signal peptide" evidence="3">
    <location>
        <begin position="1"/>
        <end position="25"/>
    </location>
</feature>
<accession>A0ABT9J1V1</accession>
<dbReference type="EMBL" id="JAVAMP010000005">
    <property type="protein sequence ID" value="MDP5274995.1"/>
    <property type="molecule type" value="Genomic_DNA"/>
</dbReference>
<evidence type="ECO:0000313" key="4">
    <source>
        <dbReference type="EMBL" id="MDP5274995.1"/>
    </source>
</evidence>
<dbReference type="InterPro" id="IPR011042">
    <property type="entry name" value="6-blade_b-propeller_TolB-like"/>
</dbReference>
<dbReference type="PROSITE" id="PS51257">
    <property type="entry name" value="PROKAR_LIPOPROTEIN"/>
    <property type="match status" value="1"/>
</dbReference>
<dbReference type="Proteomes" id="UP001231941">
    <property type="component" value="Unassembled WGS sequence"/>
</dbReference>
<feature type="compositionally biased region" description="Basic and acidic residues" evidence="2">
    <location>
        <begin position="63"/>
        <end position="75"/>
    </location>
</feature>
<evidence type="ECO:0000256" key="2">
    <source>
        <dbReference type="SAM" id="MobiDB-lite"/>
    </source>
</evidence>
<dbReference type="Gene3D" id="2.120.10.30">
    <property type="entry name" value="TolB, C-terminal domain"/>
    <property type="match status" value="1"/>
</dbReference>
<feature type="compositionally biased region" description="Acidic residues" evidence="2">
    <location>
        <begin position="42"/>
        <end position="55"/>
    </location>
</feature>
<dbReference type="PANTHER" id="PTHR36842:SF1">
    <property type="entry name" value="PROTEIN TOLB"/>
    <property type="match status" value="1"/>
</dbReference>
<keyword evidence="5" id="KW-1185">Reference proteome</keyword>
<keyword evidence="3" id="KW-0732">Signal</keyword>
<gene>
    <name evidence="4" type="ORF">Q5Y73_12820</name>
</gene>
<evidence type="ECO:0000313" key="5">
    <source>
        <dbReference type="Proteomes" id="UP001231941"/>
    </source>
</evidence>
<dbReference type="PANTHER" id="PTHR36842">
    <property type="entry name" value="PROTEIN TOLB HOMOLOG"/>
    <property type="match status" value="1"/>
</dbReference>
<reference evidence="4 5" key="1">
    <citation type="submission" date="2023-08" db="EMBL/GenBank/DDBJ databases">
        <authorList>
            <person name="Park J.-S."/>
        </authorList>
    </citation>
    <scope>NUCLEOTIDE SEQUENCE [LARGE SCALE GENOMIC DNA]</scope>
    <source>
        <strain evidence="4 5">2205SS18-9</strain>
    </source>
</reference>
<comment type="similarity">
    <text evidence="1">Belongs to the TolB family.</text>
</comment>
<evidence type="ECO:0000256" key="3">
    <source>
        <dbReference type="SAM" id="SignalP"/>
    </source>
</evidence>
<dbReference type="RefSeq" id="WP_305992305.1">
    <property type="nucleotide sequence ID" value="NZ_JAVAMP010000005.1"/>
</dbReference>
<comment type="caution">
    <text evidence="4">The sequence shown here is derived from an EMBL/GenBank/DDBJ whole genome shotgun (WGS) entry which is preliminary data.</text>
</comment>
<organism evidence="4 5">
    <name type="scientific">Chengkuizengella axinellae</name>
    <dbReference type="NCBI Taxonomy" id="3064388"/>
    <lineage>
        <taxon>Bacteria</taxon>
        <taxon>Bacillati</taxon>
        <taxon>Bacillota</taxon>
        <taxon>Bacilli</taxon>
        <taxon>Bacillales</taxon>
        <taxon>Paenibacillaceae</taxon>
        <taxon>Chengkuizengella</taxon>
    </lineage>
</organism>